<feature type="transmembrane region" description="Helical" evidence="2">
    <location>
        <begin position="158"/>
        <end position="180"/>
    </location>
</feature>
<keyword evidence="4" id="KW-1185">Reference proteome</keyword>
<keyword evidence="2" id="KW-0472">Membrane</keyword>
<reference evidence="3" key="1">
    <citation type="journal article" date="2020" name="Stud. Mycol.">
        <title>101 Dothideomycetes genomes: a test case for predicting lifestyles and emergence of pathogens.</title>
        <authorList>
            <person name="Haridas S."/>
            <person name="Albert R."/>
            <person name="Binder M."/>
            <person name="Bloem J."/>
            <person name="Labutti K."/>
            <person name="Salamov A."/>
            <person name="Andreopoulos B."/>
            <person name="Baker S."/>
            <person name="Barry K."/>
            <person name="Bills G."/>
            <person name="Bluhm B."/>
            <person name="Cannon C."/>
            <person name="Castanera R."/>
            <person name="Culley D."/>
            <person name="Daum C."/>
            <person name="Ezra D."/>
            <person name="Gonzalez J."/>
            <person name="Henrissat B."/>
            <person name="Kuo A."/>
            <person name="Liang C."/>
            <person name="Lipzen A."/>
            <person name="Lutzoni F."/>
            <person name="Magnuson J."/>
            <person name="Mondo S."/>
            <person name="Nolan M."/>
            <person name="Ohm R."/>
            <person name="Pangilinan J."/>
            <person name="Park H.-J."/>
            <person name="Ramirez L."/>
            <person name="Alfaro M."/>
            <person name="Sun H."/>
            <person name="Tritt A."/>
            <person name="Yoshinaga Y."/>
            <person name="Zwiers L.-H."/>
            <person name="Turgeon B."/>
            <person name="Goodwin S."/>
            <person name="Spatafora J."/>
            <person name="Crous P."/>
            <person name="Grigoriev I."/>
        </authorList>
    </citation>
    <scope>NUCLEOTIDE SEQUENCE</scope>
    <source>
        <strain evidence="3">ATCC 16933</strain>
    </source>
</reference>
<feature type="transmembrane region" description="Helical" evidence="2">
    <location>
        <begin position="268"/>
        <end position="296"/>
    </location>
</feature>
<dbReference type="EMBL" id="MU001707">
    <property type="protein sequence ID" value="KAF2452548.1"/>
    <property type="molecule type" value="Genomic_DNA"/>
</dbReference>
<feature type="transmembrane region" description="Helical" evidence="2">
    <location>
        <begin position="80"/>
        <end position="97"/>
    </location>
</feature>
<feature type="transmembrane region" description="Helical" evidence="2">
    <location>
        <begin position="308"/>
        <end position="324"/>
    </location>
</feature>
<accession>A0A6A6NLL3</accession>
<keyword evidence="2" id="KW-1133">Transmembrane helix</keyword>
<evidence type="ECO:0000256" key="1">
    <source>
        <dbReference type="SAM" id="MobiDB-lite"/>
    </source>
</evidence>
<dbReference type="Proteomes" id="UP000799766">
    <property type="component" value="Unassembled WGS sequence"/>
</dbReference>
<evidence type="ECO:0000313" key="3">
    <source>
        <dbReference type="EMBL" id="KAF2452548.1"/>
    </source>
</evidence>
<evidence type="ECO:0000313" key="4">
    <source>
        <dbReference type="Proteomes" id="UP000799766"/>
    </source>
</evidence>
<feature type="transmembrane region" description="Helical" evidence="2">
    <location>
        <begin position="38"/>
        <end position="60"/>
    </location>
</feature>
<name>A0A6A6NLL3_9PEZI</name>
<feature type="transmembrane region" description="Helical" evidence="2">
    <location>
        <begin position="128"/>
        <end position="146"/>
    </location>
</feature>
<dbReference type="AlphaFoldDB" id="A0A6A6NLL3"/>
<organism evidence="3 4">
    <name type="scientific">Lineolata rhizophorae</name>
    <dbReference type="NCBI Taxonomy" id="578093"/>
    <lineage>
        <taxon>Eukaryota</taxon>
        <taxon>Fungi</taxon>
        <taxon>Dikarya</taxon>
        <taxon>Ascomycota</taxon>
        <taxon>Pezizomycotina</taxon>
        <taxon>Dothideomycetes</taxon>
        <taxon>Dothideomycetes incertae sedis</taxon>
        <taxon>Lineolatales</taxon>
        <taxon>Lineolataceae</taxon>
        <taxon>Lineolata</taxon>
    </lineage>
</organism>
<protein>
    <submittedName>
        <fullName evidence="3">Uncharacterized protein</fullName>
    </submittedName>
</protein>
<gene>
    <name evidence="3" type="ORF">BDY21DRAFT_382731</name>
</gene>
<feature type="transmembrane region" description="Helical" evidence="2">
    <location>
        <begin position="200"/>
        <end position="222"/>
    </location>
</feature>
<proteinExistence type="predicted"/>
<evidence type="ECO:0000256" key="2">
    <source>
        <dbReference type="SAM" id="Phobius"/>
    </source>
</evidence>
<keyword evidence="2" id="KW-0812">Transmembrane</keyword>
<feature type="region of interest" description="Disordered" evidence="1">
    <location>
        <begin position="332"/>
        <end position="355"/>
    </location>
</feature>
<sequence>MVALPAYGYGFAPMSSAEASAVTYDTPMRLAGSGFRNGFLLVSIALITLAIVCLTVIVFLASTSQFLPQTSKIGDAQTRWLRVALCITIVYLLLALCTRILSELRVTVDPLFSLMIIVATVVRQLGDMVLLTVFDDSLIAGLLVSLSSPLLESFTFMVLPKLTFFVLACLSAAQCVAFFATGSEADWITSENAMYNALNIAWSGLVLAWALKLVFMAGYLSTRARQQASSRRGPPARPVRCVGRQPKEEAAHAGVDPAPKRPRQLAAVAFYGLATVLLIRGVAALMFSYFCGFRAFDVFPLAQLLDNAFYLAPTVLVAAGLLWIRRRGNGEEEEELPPAADADADGRRPDDLVSPATVSTPAQIRDVLGQTERQFANRSRQIHFETVGRRSEDSIIGMAV</sequence>